<evidence type="ECO:0000313" key="8">
    <source>
        <dbReference type="EMBL" id="TNM89330.1"/>
    </source>
</evidence>
<evidence type="ECO:0000256" key="1">
    <source>
        <dbReference type="ARBA" id="ARBA00004138"/>
    </source>
</evidence>
<dbReference type="PANTHER" id="PTHR13531">
    <property type="entry name" value="GEO07735P1-RELATED-RELATED"/>
    <property type="match status" value="1"/>
</dbReference>
<comment type="subcellular location">
    <subcellularLocation>
        <location evidence="1">Cell projection</location>
        <location evidence="1">Cilium</location>
    </subcellularLocation>
    <subcellularLocation>
        <location evidence="2">Membrane</location>
        <topology evidence="2">Multi-pass membrane protein</topology>
    </subcellularLocation>
</comment>
<keyword evidence="3 7" id="KW-0812">Transmembrane</keyword>
<comment type="caution">
    <text evidence="8">The sequence shown here is derived from an EMBL/GenBank/DDBJ whole genome shotgun (WGS) entry which is preliminary data.</text>
</comment>
<evidence type="ECO:0000256" key="6">
    <source>
        <dbReference type="ARBA" id="ARBA00023273"/>
    </source>
</evidence>
<proteinExistence type="predicted"/>
<gene>
    <name evidence="8" type="ORF">fugu_003564</name>
</gene>
<dbReference type="Proteomes" id="UP000516260">
    <property type="component" value="Chromosome 4"/>
</dbReference>
<evidence type="ECO:0000256" key="5">
    <source>
        <dbReference type="ARBA" id="ARBA00023136"/>
    </source>
</evidence>
<evidence type="ECO:0000256" key="7">
    <source>
        <dbReference type="SAM" id="Phobius"/>
    </source>
</evidence>
<dbReference type="AlphaFoldDB" id="A0A4Z2BDW7"/>
<dbReference type="InterPro" id="IPR019184">
    <property type="entry name" value="Uncharacterised_TM-17"/>
</dbReference>
<organism evidence="8 9">
    <name type="scientific">Takifugu bimaculatus</name>
    <dbReference type="NCBI Taxonomy" id="433685"/>
    <lineage>
        <taxon>Eukaryota</taxon>
        <taxon>Metazoa</taxon>
        <taxon>Chordata</taxon>
        <taxon>Craniata</taxon>
        <taxon>Vertebrata</taxon>
        <taxon>Euteleostomi</taxon>
        <taxon>Actinopterygii</taxon>
        <taxon>Neopterygii</taxon>
        <taxon>Teleostei</taxon>
        <taxon>Neoteleostei</taxon>
        <taxon>Acanthomorphata</taxon>
        <taxon>Eupercaria</taxon>
        <taxon>Tetraodontiformes</taxon>
        <taxon>Tetradontoidea</taxon>
        <taxon>Tetraodontidae</taxon>
        <taxon>Takifugu</taxon>
    </lineage>
</organism>
<name>A0A4Z2BDW7_9TELE</name>
<evidence type="ECO:0000313" key="9">
    <source>
        <dbReference type="Proteomes" id="UP000516260"/>
    </source>
</evidence>
<dbReference type="Pfam" id="PF09799">
    <property type="entry name" value="Transmemb_17"/>
    <property type="match status" value="1"/>
</dbReference>
<dbReference type="PANTHER" id="PTHR13531:SF4">
    <property type="entry name" value="TRANSMEMBRANE PROTEIN 17B"/>
    <property type="match status" value="1"/>
</dbReference>
<feature type="transmembrane region" description="Helical" evidence="7">
    <location>
        <begin position="84"/>
        <end position="106"/>
    </location>
</feature>
<keyword evidence="9" id="KW-1185">Reference proteome</keyword>
<keyword evidence="6" id="KW-0966">Cell projection</keyword>
<reference evidence="8 9" key="1">
    <citation type="submission" date="2019-04" db="EMBL/GenBank/DDBJ databases">
        <title>The sequence and de novo assembly of Takifugu bimaculatus genome using PacBio and Hi-C technologies.</title>
        <authorList>
            <person name="Xu P."/>
            <person name="Liu B."/>
            <person name="Zhou Z."/>
        </authorList>
    </citation>
    <scope>NUCLEOTIDE SEQUENCE [LARGE SCALE GENOMIC DNA]</scope>
    <source>
        <strain evidence="8">TB-2018</strain>
        <tissue evidence="8">Muscle</tissue>
    </source>
</reference>
<keyword evidence="4 7" id="KW-1133">Transmembrane helix</keyword>
<dbReference type="GO" id="GO:0035869">
    <property type="term" value="C:ciliary transition zone"/>
    <property type="evidence" value="ECO:0007669"/>
    <property type="project" value="TreeGrafter"/>
</dbReference>
<evidence type="ECO:0000256" key="4">
    <source>
        <dbReference type="ARBA" id="ARBA00022989"/>
    </source>
</evidence>
<feature type="transmembrane region" description="Helical" evidence="7">
    <location>
        <begin position="118"/>
        <end position="139"/>
    </location>
</feature>
<feature type="transmembrane region" description="Helical" evidence="7">
    <location>
        <begin position="54"/>
        <end position="72"/>
    </location>
</feature>
<evidence type="ECO:0000256" key="2">
    <source>
        <dbReference type="ARBA" id="ARBA00004141"/>
    </source>
</evidence>
<protein>
    <recommendedName>
        <fullName evidence="10">Transmembrane protein 17A</fullName>
    </recommendedName>
</protein>
<sequence>MPVFYSPVHEIQLSLALIGGSVFANNRTADSDLPGEREETSVASEQASHLPLQMLLYFNGFYFPCWWLSTVFMLDVKFHYLPGYYQALLITGVVLLTVVEVVRLYLGYVGNLREKVPALAAFWLLSFTIQLPVVLFFLTDEETIILPLERAVHSLYLIFLLTQILALLWALRKMTRKLTLLFHLRQFGRVDSLRHVGVNPVYELPYHSVLPLSPRNDGHRSS</sequence>
<evidence type="ECO:0008006" key="10">
    <source>
        <dbReference type="Google" id="ProtNLM"/>
    </source>
</evidence>
<dbReference type="EMBL" id="SWLE01000017">
    <property type="protein sequence ID" value="TNM89330.1"/>
    <property type="molecule type" value="Genomic_DNA"/>
</dbReference>
<evidence type="ECO:0000256" key="3">
    <source>
        <dbReference type="ARBA" id="ARBA00022692"/>
    </source>
</evidence>
<keyword evidence="5 7" id="KW-0472">Membrane</keyword>
<dbReference type="GO" id="GO:1905515">
    <property type="term" value="P:non-motile cilium assembly"/>
    <property type="evidence" value="ECO:0007669"/>
    <property type="project" value="TreeGrafter"/>
</dbReference>
<accession>A0A4Z2BDW7</accession>
<dbReference type="GO" id="GO:0016020">
    <property type="term" value="C:membrane"/>
    <property type="evidence" value="ECO:0007669"/>
    <property type="project" value="UniProtKB-SubCell"/>
</dbReference>
<feature type="transmembrane region" description="Helical" evidence="7">
    <location>
        <begin position="151"/>
        <end position="171"/>
    </location>
</feature>